<evidence type="ECO:0000256" key="7">
    <source>
        <dbReference type="ARBA" id="ARBA00022670"/>
    </source>
</evidence>
<dbReference type="InterPro" id="IPR001563">
    <property type="entry name" value="Peptidase_S10"/>
</dbReference>
<keyword evidence="5" id="KW-0336">GPI-anchor</keyword>
<evidence type="ECO:0000256" key="14">
    <source>
        <dbReference type="RuleBase" id="RU361156"/>
    </source>
</evidence>
<keyword evidence="9 14" id="KW-0378">Hydrolase</keyword>
<evidence type="ECO:0000256" key="5">
    <source>
        <dbReference type="ARBA" id="ARBA00022622"/>
    </source>
</evidence>
<evidence type="ECO:0000256" key="4">
    <source>
        <dbReference type="ARBA" id="ARBA00022475"/>
    </source>
</evidence>
<dbReference type="InterPro" id="IPR018202">
    <property type="entry name" value="Ser_caboxypep_ser_AS"/>
</dbReference>
<comment type="caution">
    <text evidence="15">The sequence shown here is derived from an EMBL/GenBank/DDBJ whole genome shotgun (WGS) entry which is preliminary data.</text>
</comment>
<keyword evidence="7 14" id="KW-0645">Protease</keyword>
<dbReference type="Pfam" id="PF00450">
    <property type="entry name" value="Peptidase_S10"/>
    <property type="match status" value="1"/>
</dbReference>
<dbReference type="EMBL" id="AZGY01000005">
    <property type="protein sequence ID" value="KZZ98323.1"/>
    <property type="molecule type" value="Genomic_DNA"/>
</dbReference>
<keyword evidence="8 14" id="KW-0732">Signal</keyword>
<keyword evidence="4" id="KW-1003">Cell membrane</keyword>
<name>A0A168E1G4_9HYPO</name>
<keyword evidence="16" id="KW-1185">Reference proteome</keyword>
<gene>
    <name evidence="15" type="ORF">AAL_02841</name>
</gene>
<dbReference type="PANTHER" id="PTHR11802:SF189">
    <property type="entry name" value="CARBOXYPEPTIDASE"/>
    <property type="match status" value="1"/>
</dbReference>
<dbReference type="EC" id="3.4.16.-" evidence="14"/>
<feature type="signal peptide" evidence="14">
    <location>
        <begin position="1"/>
        <end position="17"/>
    </location>
</feature>
<dbReference type="GO" id="GO:0004185">
    <property type="term" value="F:serine-type carboxypeptidase activity"/>
    <property type="evidence" value="ECO:0007669"/>
    <property type="project" value="UniProtKB-UniRule"/>
</dbReference>
<dbReference type="GO" id="GO:0098552">
    <property type="term" value="C:side of membrane"/>
    <property type="evidence" value="ECO:0007669"/>
    <property type="project" value="UniProtKB-KW"/>
</dbReference>
<dbReference type="AlphaFoldDB" id="A0A168E1G4"/>
<dbReference type="STRING" id="1081109.A0A168E1G4"/>
<dbReference type="PRINTS" id="PR00724">
    <property type="entry name" value="CRBOXYPTASEC"/>
</dbReference>
<dbReference type="SUPFAM" id="SSF53474">
    <property type="entry name" value="alpha/beta-Hydrolases"/>
    <property type="match status" value="1"/>
</dbReference>
<dbReference type="GO" id="GO:0000324">
    <property type="term" value="C:fungal-type vacuole"/>
    <property type="evidence" value="ECO:0007669"/>
    <property type="project" value="TreeGrafter"/>
</dbReference>
<evidence type="ECO:0000256" key="8">
    <source>
        <dbReference type="ARBA" id="ARBA00022729"/>
    </source>
</evidence>
<dbReference type="GO" id="GO:0005886">
    <property type="term" value="C:plasma membrane"/>
    <property type="evidence" value="ECO:0007669"/>
    <property type="project" value="UniProtKB-SubCell"/>
</dbReference>
<dbReference type="Proteomes" id="UP000078544">
    <property type="component" value="Unassembled WGS sequence"/>
</dbReference>
<dbReference type="PROSITE" id="PS00560">
    <property type="entry name" value="CARBOXYPEPT_SER_HIS"/>
    <property type="match status" value="1"/>
</dbReference>
<accession>A0A168E1G4</accession>
<evidence type="ECO:0000256" key="1">
    <source>
        <dbReference type="ARBA" id="ARBA00001003"/>
    </source>
</evidence>
<keyword evidence="11" id="KW-0325">Glycoprotein</keyword>
<reference evidence="15 16" key="1">
    <citation type="journal article" date="2016" name="Genome Biol. Evol.">
        <title>Divergent and convergent evolution of fungal pathogenicity.</title>
        <authorList>
            <person name="Shang Y."/>
            <person name="Xiao G."/>
            <person name="Zheng P."/>
            <person name="Cen K."/>
            <person name="Zhan S."/>
            <person name="Wang C."/>
        </authorList>
    </citation>
    <scope>NUCLEOTIDE SEQUENCE [LARGE SCALE GENOMIC DNA]</scope>
    <source>
        <strain evidence="15 16">RCEF 2490</strain>
    </source>
</reference>
<comment type="catalytic activity">
    <reaction evidence="1">
        <text>Preferential release of a C-terminal arginine or lysine residue.</text>
        <dbReference type="EC" id="3.4.16.6"/>
    </reaction>
</comment>
<dbReference type="OrthoDB" id="443318at2759"/>
<evidence type="ECO:0000256" key="13">
    <source>
        <dbReference type="ARBA" id="ARBA00037356"/>
    </source>
</evidence>
<dbReference type="Gene3D" id="3.40.50.1820">
    <property type="entry name" value="alpha/beta hydrolase"/>
    <property type="match status" value="1"/>
</dbReference>
<keyword evidence="5" id="KW-0472">Membrane</keyword>
<keyword evidence="10" id="KW-0843">Virulence</keyword>
<evidence type="ECO:0000256" key="9">
    <source>
        <dbReference type="ARBA" id="ARBA00022801"/>
    </source>
</evidence>
<keyword evidence="6 14" id="KW-0121">Carboxypeptidase</keyword>
<evidence type="ECO:0000256" key="10">
    <source>
        <dbReference type="ARBA" id="ARBA00023026"/>
    </source>
</evidence>
<dbReference type="InterPro" id="IPR033124">
    <property type="entry name" value="Ser_caboxypep_his_AS"/>
</dbReference>
<proteinExistence type="inferred from homology"/>
<protein>
    <recommendedName>
        <fullName evidence="14">Carboxypeptidase</fullName>
        <ecNumber evidence="14">3.4.16.-</ecNumber>
    </recommendedName>
</protein>
<evidence type="ECO:0000256" key="6">
    <source>
        <dbReference type="ARBA" id="ARBA00022645"/>
    </source>
</evidence>
<evidence type="ECO:0000313" key="16">
    <source>
        <dbReference type="Proteomes" id="UP000078544"/>
    </source>
</evidence>
<evidence type="ECO:0000256" key="12">
    <source>
        <dbReference type="ARBA" id="ARBA00023288"/>
    </source>
</evidence>
<comment type="similarity">
    <text evidence="3 14">Belongs to the peptidase S10 family.</text>
</comment>
<evidence type="ECO:0000313" key="15">
    <source>
        <dbReference type="EMBL" id="KZZ98323.1"/>
    </source>
</evidence>
<feature type="chain" id="PRO_5007749414" description="Carboxypeptidase" evidence="14">
    <location>
        <begin position="18"/>
        <end position="585"/>
    </location>
</feature>
<dbReference type="PANTHER" id="PTHR11802">
    <property type="entry name" value="SERINE PROTEASE FAMILY S10 SERINE CARBOXYPEPTIDASE"/>
    <property type="match status" value="1"/>
</dbReference>
<keyword evidence="12" id="KW-0449">Lipoprotein</keyword>
<dbReference type="GO" id="GO:0006508">
    <property type="term" value="P:proteolysis"/>
    <property type="evidence" value="ECO:0007669"/>
    <property type="project" value="UniProtKB-KW"/>
</dbReference>
<evidence type="ECO:0000256" key="11">
    <source>
        <dbReference type="ARBA" id="ARBA00023180"/>
    </source>
</evidence>
<evidence type="ECO:0000256" key="2">
    <source>
        <dbReference type="ARBA" id="ARBA00004609"/>
    </source>
</evidence>
<comment type="function">
    <text evidence="13">Extracellular serine carboxypeptidase that contributes to pathogenicity.</text>
</comment>
<evidence type="ECO:0000256" key="3">
    <source>
        <dbReference type="ARBA" id="ARBA00009431"/>
    </source>
</evidence>
<organism evidence="15 16">
    <name type="scientific">Moelleriella libera RCEF 2490</name>
    <dbReference type="NCBI Taxonomy" id="1081109"/>
    <lineage>
        <taxon>Eukaryota</taxon>
        <taxon>Fungi</taxon>
        <taxon>Dikarya</taxon>
        <taxon>Ascomycota</taxon>
        <taxon>Pezizomycotina</taxon>
        <taxon>Sordariomycetes</taxon>
        <taxon>Hypocreomycetidae</taxon>
        <taxon>Hypocreales</taxon>
        <taxon>Clavicipitaceae</taxon>
        <taxon>Moelleriella</taxon>
    </lineage>
</organism>
<comment type="subcellular location">
    <subcellularLocation>
        <location evidence="2">Cell membrane</location>
        <topology evidence="2">Lipid-anchor</topology>
        <topology evidence="2">GPI-anchor</topology>
    </subcellularLocation>
</comment>
<sequence>MICATLLLGALAGLAAAQFPPAPEGVKVISSKFHENVTISFKEASGRYFIRNPSTTELFFWFFESRHDPANAPLAIWLNGGPGGSSLLGLLQENGPCFIADDSKSTIHNPWSWNNHVNMLYIDEPNQVGFSYDVPTNVTIYSAEDDDSRIVPTDFSKESPLVNLTTLVGTVSSQKSSRTANSTEQAAHALWHFAQTFFTEFPHYKPNDDRISLWAESYGGHYGPGFMRFFQQQNEKILNHTIGDEHAHLLHLDTLGIVNGYIDAVISEEASIIFPFNNTYGLHIFNQTIYHQMMHNFTRSGGCRDQIIQCQKELAKLDRYTVQTARKLCSKLEDACEEAGEVIFQQGDAARFDISHPRHDPFPPPHMHGYLSREEVLRAIGTPVNFTWASNSVASNFDKTLDIIRTGFLDAIGYLLDSGVKVHMMYGDRDFACNWIGGEKSSLAVPFARAKDFEAAGYAELVTSAGVGGLTRQFGNFSFSRVFQAGHEIPSYQPEVAYEIFMRALFNRDIPTGKLPVHDELSTVGPSDTWHVRQAPPKSPSPRCYVLMPGTCEHEVWEKVKAGNVTVKDFFVVDDEDGDETDGEL</sequence>
<dbReference type="InterPro" id="IPR029058">
    <property type="entry name" value="AB_hydrolase_fold"/>
</dbReference>
<dbReference type="PROSITE" id="PS00131">
    <property type="entry name" value="CARBOXYPEPT_SER_SER"/>
    <property type="match status" value="1"/>
</dbReference>